<dbReference type="RefSeq" id="XP_044652154.1">
    <property type="nucleotide sequence ID" value="XM_044796219.1"/>
</dbReference>
<feature type="compositionally biased region" description="Polar residues" evidence="3">
    <location>
        <begin position="222"/>
        <end position="234"/>
    </location>
</feature>
<dbReference type="GO" id="GO:0045944">
    <property type="term" value="P:positive regulation of transcription by RNA polymerase II"/>
    <property type="evidence" value="ECO:0007669"/>
    <property type="project" value="TreeGrafter"/>
</dbReference>
<dbReference type="CDD" id="cd12148">
    <property type="entry name" value="fungal_TF_MHR"/>
    <property type="match status" value="1"/>
</dbReference>
<dbReference type="GO" id="GO:0000981">
    <property type="term" value="F:DNA-binding transcription factor activity, RNA polymerase II-specific"/>
    <property type="evidence" value="ECO:0007669"/>
    <property type="project" value="InterPro"/>
</dbReference>
<dbReference type="SMART" id="SM00066">
    <property type="entry name" value="GAL4"/>
    <property type="match status" value="1"/>
</dbReference>
<name>A0A9P3FBM6_9PEZI</name>
<dbReference type="GO" id="GO:0008270">
    <property type="term" value="F:zinc ion binding"/>
    <property type="evidence" value="ECO:0007669"/>
    <property type="project" value="InterPro"/>
</dbReference>
<evidence type="ECO:0000313" key="5">
    <source>
        <dbReference type="EMBL" id="GIZ37667.1"/>
    </source>
</evidence>
<dbReference type="GeneID" id="68286684"/>
<keyword evidence="2" id="KW-0539">Nucleus</keyword>
<feature type="region of interest" description="Disordered" evidence="3">
    <location>
        <begin position="495"/>
        <end position="524"/>
    </location>
</feature>
<dbReference type="EMBL" id="BOLY01000001">
    <property type="protein sequence ID" value="GIZ37667.1"/>
    <property type="molecule type" value="Genomic_DNA"/>
</dbReference>
<gene>
    <name evidence="5" type="ORF">CKM354_000110900</name>
</gene>
<dbReference type="InterPro" id="IPR001138">
    <property type="entry name" value="Zn2Cys6_DnaBD"/>
</dbReference>
<evidence type="ECO:0000256" key="3">
    <source>
        <dbReference type="SAM" id="MobiDB-lite"/>
    </source>
</evidence>
<evidence type="ECO:0000313" key="6">
    <source>
        <dbReference type="Proteomes" id="UP000825890"/>
    </source>
</evidence>
<reference evidence="5 6" key="1">
    <citation type="submission" date="2021-01" db="EMBL/GenBank/DDBJ databases">
        <title>Cercospora kikuchii MAFF 305040 whole genome shotgun sequence.</title>
        <authorList>
            <person name="Kashiwa T."/>
            <person name="Suzuki T."/>
        </authorList>
    </citation>
    <scope>NUCLEOTIDE SEQUENCE [LARGE SCALE GENOMIC DNA]</scope>
    <source>
        <strain evidence="5 6">MAFF 305040</strain>
    </source>
</reference>
<dbReference type="PROSITE" id="PS50048">
    <property type="entry name" value="ZN2_CY6_FUNGAL_2"/>
    <property type="match status" value="1"/>
</dbReference>
<evidence type="ECO:0000259" key="4">
    <source>
        <dbReference type="PROSITE" id="PS50048"/>
    </source>
</evidence>
<sequence length="664" mass="72499">MLEVSREFSGDGHDSVATGSKRPSNGDAAQRAKRVRVSRACDQCRAGREKCDGARPWCQTCESQGRTCTYNEQPKKRGIQPNYIRTLELTLAWAFENFPDSESRLSQLLPNTQARAHQLIAWKDTIPAEGLHNVWRNSIVCKQIDQMLSGAEIELPRIPQAGHNRQASYTEESDPQMSYQSPPMSAPSDGSLLPQGPIEASAATASAVSPKEVSSAPRPEVTAQSQVPTSQNVAPDTDLLKLPKSSWLLLEHYFAFTHTWLPMVERHDVLKLMYSYPHEGLRREDTTVSGHAELWSIMAITSLQNGATADFEHCRGIARSLIPREHGFQLGHIKCLLILGLADIMQQAWVSAWLVFGSAIRLLTHFNFGKGTRTTLFEGRTKHTLLAAFVLERAVASQTGAVTHIRPGDIQNVGFLIEDGLEEWSPWQDPQASSSTAKSPARSMSTFNELVRLSFQAPGDLDPSSPQSANAFSLLGAILGLLRNASDGSKRLHPQQALANARATISTDTVTPQEHTRTGSTLMDFSSPFVDPNYPFMSIPNDRTQSLITDNPSGSMQPIAGPSQWSSNNRTANDLQEAANAAGDPGTVNSAHGADIFEELAMLDRTDSTGNNDFMQNLGFGPDLDLAEFFGADYQPSDPLLTYMRPNTYSGTGQDFDASGDGAG</sequence>
<dbReference type="CDD" id="cd00067">
    <property type="entry name" value="GAL4"/>
    <property type="match status" value="1"/>
</dbReference>
<dbReference type="PANTHER" id="PTHR47655:SF2">
    <property type="entry name" value="QUINIC ACID UTILIZATION ACTIVATOR"/>
    <property type="match status" value="1"/>
</dbReference>
<proteinExistence type="predicted"/>
<comment type="caution">
    <text evidence="5">The sequence shown here is derived from an EMBL/GenBank/DDBJ whole genome shotgun (WGS) entry which is preliminary data.</text>
</comment>
<dbReference type="Pfam" id="PF04082">
    <property type="entry name" value="Fungal_trans"/>
    <property type="match status" value="1"/>
</dbReference>
<dbReference type="InterPro" id="IPR036864">
    <property type="entry name" value="Zn2-C6_fun-type_DNA-bd_sf"/>
</dbReference>
<dbReference type="AlphaFoldDB" id="A0A9P3FBM6"/>
<dbReference type="Pfam" id="PF00172">
    <property type="entry name" value="Zn_clus"/>
    <property type="match status" value="1"/>
</dbReference>
<dbReference type="GO" id="GO:0003677">
    <property type="term" value="F:DNA binding"/>
    <property type="evidence" value="ECO:0007669"/>
    <property type="project" value="InterPro"/>
</dbReference>
<dbReference type="GO" id="GO:0006351">
    <property type="term" value="P:DNA-templated transcription"/>
    <property type="evidence" value="ECO:0007669"/>
    <property type="project" value="InterPro"/>
</dbReference>
<feature type="compositionally biased region" description="Polar residues" evidence="3">
    <location>
        <begin position="163"/>
        <end position="183"/>
    </location>
</feature>
<dbReference type="OrthoDB" id="3364175at2759"/>
<dbReference type="Gene3D" id="4.10.240.10">
    <property type="entry name" value="Zn(2)-C6 fungal-type DNA-binding domain"/>
    <property type="match status" value="1"/>
</dbReference>
<keyword evidence="1" id="KW-0479">Metal-binding</keyword>
<feature type="region of interest" description="Disordered" evidence="3">
    <location>
        <begin position="1"/>
        <end position="32"/>
    </location>
</feature>
<dbReference type="Proteomes" id="UP000825890">
    <property type="component" value="Unassembled WGS sequence"/>
</dbReference>
<dbReference type="PANTHER" id="PTHR47655">
    <property type="entry name" value="QUINIC ACID UTILIZATION ACTIVATOR"/>
    <property type="match status" value="1"/>
</dbReference>
<dbReference type="PROSITE" id="PS00463">
    <property type="entry name" value="ZN2_CY6_FUNGAL_1"/>
    <property type="match status" value="1"/>
</dbReference>
<dbReference type="InterPro" id="IPR052783">
    <property type="entry name" value="Metabolic/Drug-Res_Regulator"/>
</dbReference>
<evidence type="ECO:0000256" key="1">
    <source>
        <dbReference type="ARBA" id="ARBA00022723"/>
    </source>
</evidence>
<keyword evidence="6" id="KW-1185">Reference proteome</keyword>
<accession>A0A9P3FBM6</accession>
<feature type="compositionally biased region" description="Polar residues" evidence="3">
    <location>
        <begin position="503"/>
        <end position="524"/>
    </location>
</feature>
<dbReference type="SUPFAM" id="SSF57701">
    <property type="entry name" value="Zn2/Cys6 DNA-binding domain"/>
    <property type="match status" value="1"/>
</dbReference>
<feature type="region of interest" description="Disordered" evidence="3">
    <location>
        <begin position="157"/>
        <end position="236"/>
    </location>
</feature>
<feature type="domain" description="Zn(2)-C6 fungal-type" evidence="4">
    <location>
        <begin position="40"/>
        <end position="70"/>
    </location>
</feature>
<evidence type="ECO:0000256" key="2">
    <source>
        <dbReference type="ARBA" id="ARBA00023242"/>
    </source>
</evidence>
<organism evidence="5 6">
    <name type="scientific">Cercospora kikuchii</name>
    <dbReference type="NCBI Taxonomy" id="84275"/>
    <lineage>
        <taxon>Eukaryota</taxon>
        <taxon>Fungi</taxon>
        <taxon>Dikarya</taxon>
        <taxon>Ascomycota</taxon>
        <taxon>Pezizomycotina</taxon>
        <taxon>Dothideomycetes</taxon>
        <taxon>Dothideomycetidae</taxon>
        <taxon>Mycosphaerellales</taxon>
        <taxon>Mycosphaerellaceae</taxon>
        <taxon>Cercospora</taxon>
    </lineage>
</organism>
<feature type="compositionally biased region" description="Basic and acidic residues" evidence="3">
    <location>
        <begin position="1"/>
        <end position="14"/>
    </location>
</feature>
<dbReference type="InterPro" id="IPR007219">
    <property type="entry name" value="XnlR_reg_dom"/>
</dbReference>
<protein>
    <recommendedName>
        <fullName evidence="4">Zn(2)-C6 fungal-type domain-containing protein</fullName>
    </recommendedName>
</protein>